<evidence type="ECO:0000256" key="6">
    <source>
        <dbReference type="ARBA" id="ARBA00022670"/>
    </source>
</evidence>
<dbReference type="GO" id="GO:0006508">
    <property type="term" value="P:proteolysis"/>
    <property type="evidence" value="ECO:0007669"/>
    <property type="project" value="UniProtKB-KW"/>
</dbReference>
<evidence type="ECO:0000256" key="8">
    <source>
        <dbReference type="ARBA" id="ARBA00022801"/>
    </source>
</evidence>
<evidence type="ECO:0000256" key="12">
    <source>
        <dbReference type="ARBA" id="ARBA00023136"/>
    </source>
</evidence>
<dbReference type="InterPro" id="IPR036138">
    <property type="entry name" value="PBP_dimer_sf"/>
</dbReference>
<dbReference type="EC" id="2.4.1.129" evidence="18"/>
<evidence type="ECO:0000256" key="13">
    <source>
        <dbReference type="ARBA" id="ARBA00023316"/>
    </source>
</evidence>
<keyword evidence="9" id="KW-0133">Cell shape</keyword>
<evidence type="ECO:0000259" key="16">
    <source>
        <dbReference type="Pfam" id="PF00905"/>
    </source>
</evidence>
<keyword evidence="18" id="KW-0808">Transferase</keyword>
<accession>A0A379F2L3</accession>
<dbReference type="InterPro" id="IPR017790">
    <property type="entry name" value="Penicillin-binding_protein_2"/>
</dbReference>
<keyword evidence="8" id="KW-0378">Hydrolase</keyword>
<feature type="region of interest" description="Disordered" evidence="14">
    <location>
        <begin position="650"/>
        <end position="717"/>
    </location>
</feature>
<evidence type="ECO:0000256" key="2">
    <source>
        <dbReference type="ARBA" id="ARBA00004236"/>
    </source>
</evidence>
<keyword evidence="7 15" id="KW-0812">Transmembrane</keyword>
<feature type="domain" description="Penicillin-binding protein transpeptidase" evidence="16">
    <location>
        <begin position="261"/>
        <end position="570"/>
    </location>
</feature>
<evidence type="ECO:0000256" key="15">
    <source>
        <dbReference type="SAM" id="Phobius"/>
    </source>
</evidence>
<dbReference type="GO" id="GO:0008360">
    <property type="term" value="P:regulation of cell shape"/>
    <property type="evidence" value="ECO:0007669"/>
    <property type="project" value="UniProtKB-KW"/>
</dbReference>
<keyword evidence="12 15" id="KW-0472">Membrane</keyword>
<dbReference type="FunFam" id="3.40.710.10:FF:000024">
    <property type="entry name" value="Penicillin-binding protein 2"/>
    <property type="match status" value="1"/>
</dbReference>
<proteinExistence type="predicted"/>
<evidence type="ECO:0000313" key="19">
    <source>
        <dbReference type="Proteomes" id="UP000254235"/>
    </source>
</evidence>
<keyword evidence="13" id="KW-0961">Cell wall biogenesis/degradation</keyword>
<evidence type="ECO:0000256" key="14">
    <source>
        <dbReference type="SAM" id="MobiDB-lite"/>
    </source>
</evidence>
<dbReference type="InterPro" id="IPR001460">
    <property type="entry name" value="PCN-bd_Tpept"/>
</dbReference>
<feature type="compositionally biased region" description="Basic and acidic residues" evidence="14">
    <location>
        <begin position="650"/>
        <end position="668"/>
    </location>
</feature>
<evidence type="ECO:0000256" key="5">
    <source>
        <dbReference type="ARBA" id="ARBA00022645"/>
    </source>
</evidence>
<dbReference type="GO" id="GO:0009002">
    <property type="term" value="F:serine-type D-Ala-D-Ala carboxypeptidase activity"/>
    <property type="evidence" value="ECO:0007669"/>
    <property type="project" value="InterPro"/>
</dbReference>
<comment type="subcellular location">
    <subcellularLocation>
        <location evidence="2">Cell membrane</location>
    </subcellularLocation>
    <subcellularLocation>
        <location evidence="1">Membrane</location>
        <topology evidence="1">Single-pass membrane protein</topology>
    </subcellularLocation>
</comment>
<evidence type="ECO:0000256" key="7">
    <source>
        <dbReference type="ARBA" id="ARBA00022692"/>
    </source>
</evidence>
<keyword evidence="5" id="KW-0121">Carboxypeptidase</keyword>
<evidence type="ECO:0000256" key="10">
    <source>
        <dbReference type="ARBA" id="ARBA00022984"/>
    </source>
</evidence>
<dbReference type="SUPFAM" id="SSF56519">
    <property type="entry name" value="Penicillin binding protein dimerisation domain"/>
    <property type="match status" value="1"/>
</dbReference>
<dbReference type="GO" id="GO:0008658">
    <property type="term" value="F:penicillin binding"/>
    <property type="evidence" value="ECO:0007669"/>
    <property type="project" value="InterPro"/>
</dbReference>
<protein>
    <submittedName>
        <fullName evidence="18">Peptidoglycan synthase FtsI</fullName>
        <ecNumber evidence="18">2.4.1.129</ecNumber>
    </submittedName>
</protein>
<dbReference type="GO" id="GO:0071555">
    <property type="term" value="P:cell wall organization"/>
    <property type="evidence" value="ECO:0007669"/>
    <property type="project" value="UniProtKB-KW"/>
</dbReference>
<dbReference type="Pfam" id="PF00905">
    <property type="entry name" value="Transpeptidase"/>
    <property type="match status" value="1"/>
</dbReference>
<dbReference type="Proteomes" id="UP000254235">
    <property type="component" value="Unassembled WGS sequence"/>
</dbReference>
<dbReference type="SUPFAM" id="SSF56601">
    <property type="entry name" value="beta-lactamase/transpeptidase-like"/>
    <property type="match status" value="1"/>
</dbReference>
<name>A0A379F2L3_9BACT</name>
<dbReference type="NCBIfam" id="TIGR03423">
    <property type="entry name" value="pbp2_mrdA"/>
    <property type="match status" value="1"/>
</dbReference>
<keyword evidence="4" id="KW-0997">Cell inner membrane</keyword>
<evidence type="ECO:0000259" key="17">
    <source>
        <dbReference type="Pfam" id="PF03717"/>
    </source>
</evidence>
<dbReference type="PANTHER" id="PTHR30627:SF2">
    <property type="entry name" value="PEPTIDOGLYCAN D,D-TRANSPEPTIDASE MRDA"/>
    <property type="match status" value="1"/>
</dbReference>
<dbReference type="OrthoDB" id="9766847at2"/>
<dbReference type="AlphaFoldDB" id="A0A379F2L3"/>
<dbReference type="InterPro" id="IPR012338">
    <property type="entry name" value="Beta-lactam/transpept-like"/>
</dbReference>
<dbReference type="GO" id="GO:0016757">
    <property type="term" value="F:glycosyltransferase activity"/>
    <property type="evidence" value="ECO:0007669"/>
    <property type="project" value="UniProtKB-KW"/>
</dbReference>
<dbReference type="GeneID" id="78571169"/>
<keyword evidence="18" id="KW-0328">Glycosyltransferase</keyword>
<evidence type="ECO:0000256" key="1">
    <source>
        <dbReference type="ARBA" id="ARBA00004167"/>
    </source>
</evidence>
<dbReference type="InterPro" id="IPR005311">
    <property type="entry name" value="PBP_dimer"/>
</dbReference>
<feature type="compositionally biased region" description="Basic and acidic residues" evidence="14">
    <location>
        <begin position="675"/>
        <end position="717"/>
    </location>
</feature>
<keyword evidence="10" id="KW-0573">Peptidoglycan synthesis</keyword>
<dbReference type="GO" id="GO:0005886">
    <property type="term" value="C:plasma membrane"/>
    <property type="evidence" value="ECO:0007669"/>
    <property type="project" value="UniProtKB-SubCell"/>
</dbReference>
<keyword evidence="6" id="KW-0645">Protease</keyword>
<dbReference type="GO" id="GO:0071972">
    <property type="term" value="F:peptidoglycan L,D-transpeptidase activity"/>
    <property type="evidence" value="ECO:0007669"/>
    <property type="project" value="TreeGrafter"/>
</dbReference>
<feature type="transmembrane region" description="Helical" evidence="15">
    <location>
        <begin position="12"/>
        <end position="34"/>
    </location>
</feature>
<gene>
    <name evidence="18" type="primary">ftsI</name>
    <name evidence="18" type="ORF">NCTC13043_01487</name>
</gene>
<keyword evidence="3" id="KW-1003">Cell membrane</keyword>
<dbReference type="Gene3D" id="3.30.1390.30">
    <property type="entry name" value="Penicillin-binding protein 2a, domain 3"/>
    <property type="match status" value="1"/>
</dbReference>
<evidence type="ECO:0000256" key="3">
    <source>
        <dbReference type="ARBA" id="ARBA00022475"/>
    </source>
</evidence>
<organism evidence="18 19">
    <name type="scientific">Prevotella pallens</name>
    <dbReference type="NCBI Taxonomy" id="60133"/>
    <lineage>
        <taxon>Bacteria</taxon>
        <taxon>Pseudomonadati</taxon>
        <taxon>Bacteroidota</taxon>
        <taxon>Bacteroidia</taxon>
        <taxon>Bacteroidales</taxon>
        <taxon>Prevotellaceae</taxon>
        <taxon>Prevotella</taxon>
    </lineage>
</organism>
<evidence type="ECO:0000256" key="11">
    <source>
        <dbReference type="ARBA" id="ARBA00022989"/>
    </source>
</evidence>
<dbReference type="GO" id="GO:0009252">
    <property type="term" value="P:peptidoglycan biosynthetic process"/>
    <property type="evidence" value="ECO:0007669"/>
    <property type="project" value="UniProtKB-KW"/>
</dbReference>
<dbReference type="Gene3D" id="3.90.1310.10">
    <property type="entry name" value="Penicillin-binding protein 2a (Domain 2)"/>
    <property type="match status" value="1"/>
</dbReference>
<evidence type="ECO:0000313" key="18">
    <source>
        <dbReference type="EMBL" id="SUC12870.1"/>
    </source>
</evidence>
<dbReference type="RefSeq" id="WP_115083541.1">
    <property type="nucleotide sequence ID" value="NZ_CAUOZC010000002.1"/>
</dbReference>
<feature type="domain" description="Penicillin-binding protein dimerisation" evidence="17">
    <location>
        <begin position="54"/>
        <end position="223"/>
    </location>
</feature>
<dbReference type="Pfam" id="PF03717">
    <property type="entry name" value="PBP_dimer"/>
    <property type="match status" value="1"/>
</dbReference>
<reference evidence="18 19" key="1">
    <citation type="submission" date="2018-06" db="EMBL/GenBank/DDBJ databases">
        <authorList>
            <consortium name="Pathogen Informatics"/>
            <person name="Doyle S."/>
        </authorList>
    </citation>
    <scope>NUCLEOTIDE SEQUENCE [LARGE SCALE GENOMIC DNA]</scope>
    <source>
        <strain evidence="18 19">NCTC13043</strain>
    </source>
</reference>
<evidence type="ECO:0000256" key="4">
    <source>
        <dbReference type="ARBA" id="ARBA00022519"/>
    </source>
</evidence>
<keyword evidence="11 15" id="KW-1133">Transmembrane helix</keyword>
<dbReference type="Gene3D" id="3.40.710.10">
    <property type="entry name" value="DD-peptidase/beta-lactamase superfamily"/>
    <property type="match status" value="1"/>
</dbReference>
<dbReference type="EMBL" id="UGTP01000001">
    <property type="protein sequence ID" value="SUC12870.1"/>
    <property type="molecule type" value="Genomic_DNA"/>
</dbReference>
<evidence type="ECO:0000256" key="9">
    <source>
        <dbReference type="ARBA" id="ARBA00022960"/>
    </source>
</evidence>
<dbReference type="PANTHER" id="PTHR30627">
    <property type="entry name" value="PEPTIDOGLYCAN D,D-TRANSPEPTIDASE"/>
    <property type="match status" value="1"/>
</dbReference>
<sequence>MINYDLEKRRFILSGVAIAIITVYLVRLFALQIASDDYRKRADSNAFLKKIEFPSRGIITDRKGKLLVYNQPAYDIMVVMNEEKGHLDTLEFCRALNITKEFFVQRMNDIKDRTKNPGYSRFTQQLFMSQLSDKEFSSFQEKLYRFPGFYIQKRSIREYSGTIAGHILGDVAEVSQSDIENDDYYQPGDYIGKMGIEREYEKELRGQKGVQILLRDAHGRIKGRYKNGQYDQKPRPGSDLQLGIDADLQALGERLMEGKLGAVVAIEPKTGQILAMVSSPTFDPREMIGKMRGKNQQRMTLDPSKPLLNRAIMGQYPPGSTFKTSQAITYFSEGIVNDSTRFPCHHGFSFHGLHVGCHAHASPISIVPALSTSCNAYFCWGLYYMLSNRKKYKTLDDAMDRWRDYMVSMGFGYKLGIDLPGEKRGLIPNAEFYDNAFGRWNPLSVISISIGQGEINLTPLQIANLGAIIANRGYYYAPHVVRKIQGVQLKQKYLKRHKVMGTPQAFNEVVAGMVSSAHGGTCAHAVHPGYTLAGKTGTAQNRGKDHSVFMGFAPVESPKIAIAVYVENGGFGAVYGVPIGSLMMEQYINGKLTPHDEAQAVSIQNRHISYSFKRKMTLSDSLRLDSIKRVTHIKDSLRLVRERQNIEAKQRANQLKAERDAKEKEKRQQMLNDPIIKDDEEIRIKTEKEDKNKDKDRDQTNSVKKKDKENRRTDDKK</sequence>
<dbReference type="InterPro" id="IPR050515">
    <property type="entry name" value="Beta-lactam/transpept"/>
</dbReference>